<feature type="transmembrane region" description="Helical" evidence="1">
    <location>
        <begin position="62"/>
        <end position="82"/>
    </location>
</feature>
<organism evidence="2 3">
    <name type="scientific">Flavimobilis rhizosphaerae</name>
    <dbReference type="NCBI Taxonomy" id="2775421"/>
    <lineage>
        <taxon>Bacteria</taxon>
        <taxon>Bacillati</taxon>
        <taxon>Actinomycetota</taxon>
        <taxon>Actinomycetes</taxon>
        <taxon>Micrococcales</taxon>
        <taxon>Jonesiaceae</taxon>
        <taxon>Flavimobilis</taxon>
    </lineage>
</organism>
<feature type="transmembrane region" description="Helical" evidence="1">
    <location>
        <begin position="109"/>
        <end position="137"/>
    </location>
</feature>
<sequence>MSALLAHAPVPFLRIWNAENRKVVNTRAGAVFLGLIALAVVGMSVVMAIWPGDTGPTFGLLLNGSASMGLAMFMPILAILAVTSEFSQRTLAVTFALEPRRGRVVAGKVAAALTTTAVLLVVAVAVAAVVLLGAAVVRGETAVWDVDGGVLVGTLLTLVLVVLQGTAFGLLLRSTPLAIITYLLLPSVFAFVTMFISPIRDALPWFELSNATVPLMEGLALTGTQWAQLASASFLWIVVPGGIGVWRLLRGDL</sequence>
<accession>A0ABR9DPC5</accession>
<evidence type="ECO:0000313" key="3">
    <source>
        <dbReference type="Proteomes" id="UP000642107"/>
    </source>
</evidence>
<dbReference type="EMBL" id="JACZDF010000001">
    <property type="protein sequence ID" value="MBD9698276.1"/>
    <property type="molecule type" value="Genomic_DNA"/>
</dbReference>
<protein>
    <submittedName>
        <fullName evidence="2">ABC transporter permease</fullName>
    </submittedName>
</protein>
<dbReference type="RefSeq" id="WP_192277327.1">
    <property type="nucleotide sequence ID" value="NZ_JACZDF010000001.1"/>
</dbReference>
<evidence type="ECO:0000313" key="2">
    <source>
        <dbReference type="EMBL" id="MBD9698276.1"/>
    </source>
</evidence>
<keyword evidence="1" id="KW-1133">Transmembrane helix</keyword>
<keyword evidence="1" id="KW-0472">Membrane</keyword>
<evidence type="ECO:0000256" key="1">
    <source>
        <dbReference type="SAM" id="Phobius"/>
    </source>
</evidence>
<name>A0ABR9DPC5_9MICO</name>
<proteinExistence type="predicted"/>
<keyword evidence="3" id="KW-1185">Reference proteome</keyword>
<gene>
    <name evidence="2" type="ORF">IGS67_02050</name>
</gene>
<feature type="transmembrane region" description="Helical" evidence="1">
    <location>
        <begin position="149"/>
        <end position="172"/>
    </location>
</feature>
<feature type="transmembrane region" description="Helical" evidence="1">
    <location>
        <begin position="30"/>
        <end position="50"/>
    </location>
</feature>
<dbReference type="Proteomes" id="UP000642107">
    <property type="component" value="Unassembled WGS sequence"/>
</dbReference>
<comment type="caution">
    <text evidence="2">The sequence shown here is derived from an EMBL/GenBank/DDBJ whole genome shotgun (WGS) entry which is preliminary data.</text>
</comment>
<feature type="transmembrane region" description="Helical" evidence="1">
    <location>
        <begin position="226"/>
        <end position="249"/>
    </location>
</feature>
<reference evidence="2 3" key="1">
    <citation type="submission" date="2020-09" db="EMBL/GenBank/DDBJ databases">
        <title>Flavimobilis rhizosphaerae sp. nov., isolated from rhizosphere soil of Spartina alterniflora.</title>
        <authorList>
            <person name="Hanqin C."/>
        </authorList>
    </citation>
    <scope>NUCLEOTIDE SEQUENCE [LARGE SCALE GENOMIC DNA]</scope>
    <source>
        <strain evidence="2 3">GY 10621</strain>
    </source>
</reference>
<keyword evidence="1" id="KW-0812">Transmembrane</keyword>
<feature type="transmembrane region" description="Helical" evidence="1">
    <location>
        <begin position="179"/>
        <end position="199"/>
    </location>
</feature>